<dbReference type="InterPro" id="IPR036365">
    <property type="entry name" value="PGBD-like_sf"/>
</dbReference>
<dbReference type="PROSITE" id="PS00018">
    <property type="entry name" value="EF_HAND_1"/>
    <property type="match status" value="1"/>
</dbReference>
<sequence>MKKALLLLPLLFGLAACGSTSDSASTTTPSTVATTSTVPVAATTTVPTFLNPPSGEKEITCDNKAIGANFGEKLRLEKCTATWAFGDTDRDRWNCPDEGCTHTRLFQLVETKWVNTATCQRSLPLTRFFMSCYIPNVGAASLKELPPSDVACIIWPANKSLKYVAETGCEADLASITASLNEKCTGYFASSELPVEKCDQGLAVQLMQSRLRKAGYNTSVDGYYGPAMALSVYKFQKDKGLLQSGAIDAATWKALEPDQSLLPGTDANADGLVTPNEFR</sequence>
<organism evidence="2">
    <name type="scientific">freshwater metagenome</name>
    <dbReference type="NCBI Taxonomy" id="449393"/>
    <lineage>
        <taxon>unclassified sequences</taxon>
        <taxon>metagenomes</taxon>
        <taxon>ecological metagenomes</taxon>
    </lineage>
</organism>
<feature type="domain" description="Peptidoglycan binding-like" evidence="1">
    <location>
        <begin position="201"/>
        <end position="255"/>
    </location>
</feature>
<dbReference type="EMBL" id="CAEZVQ010000113">
    <property type="protein sequence ID" value="CAB4639499.1"/>
    <property type="molecule type" value="Genomic_DNA"/>
</dbReference>
<evidence type="ECO:0000259" key="1">
    <source>
        <dbReference type="Pfam" id="PF01471"/>
    </source>
</evidence>
<proteinExistence type="predicted"/>
<accession>A0A6J6JUW2</accession>
<dbReference type="InterPro" id="IPR036366">
    <property type="entry name" value="PGBDSf"/>
</dbReference>
<dbReference type="InterPro" id="IPR018247">
    <property type="entry name" value="EF_Hand_1_Ca_BS"/>
</dbReference>
<dbReference type="PROSITE" id="PS51257">
    <property type="entry name" value="PROKAR_LIPOPROTEIN"/>
    <property type="match status" value="1"/>
</dbReference>
<evidence type="ECO:0000313" key="2">
    <source>
        <dbReference type="EMBL" id="CAB4639499.1"/>
    </source>
</evidence>
<name>A0A6J6JUW2_9ZZZZ</name>
<dbReference type="InterPro" id="IPR002477">
    <property type="entry name" value="Peptidoglycan-bd-like"/>
</dbReference>
<gene>
    <name evidence="2" type="ORF">UFOPK2086_00856</name>
</gene>
<dbReference type="Pfam" id="PF01471">
    <property type="entry name" value="PG_binding_1"/>
    <property type="match status" value="1"/>
</dbReference>
<dbReference type="Gene3D" id="1.10.101.10">
    <property type="entry name" value="PGBD-like superfamily/PGBD"/>
    <property type="match status" value="1"/>
</dbReference>
<reference evidence="2" key="1">
    <citation type="submission" date="2020-05" db="EMBL/GenBank/DDBJ databases">
        <authorList>
            <person name="Chiriac C."/>
            <person name="Salcher M."/>
            <person name="Ghai R."/>
            <person name="Kavagutti S V."/>
        </authorList>
    </citation>
    <scope>NUCLEOTIDE SEQUENCE</scope>
</reference>
<protein>
    <submittedName>
        <fullName evidence="2">Unannotated protein</fullName>
    </submittedName>
</protein>
<dbReference type="SUPFAM" id="SSF47090">
    <property type="entry name" value="PGBD-like"/>
    <property type="match status" value="1"/>
</dbReference>
<dbReference type="AlphaFoldDB" id="A0A6J6JUW2"/>